<dbReference type="Gene3D" id="3.40.50.300">
    <property type="entry name" value="P-loop containing nucleotide triphosphate hydrolases"/>
    <property type="match status" value="1"/>
</dbReference>
<dbReference type="AlphaFoldDB" id="A0A8H6JHV8"/>
<keyword evidence="1" id="KW-0547">Nucleotide-binding</keyword>
<keyword evidence="4" id="KW-0808">Transferase</keyword>
<dbReference type="OrthoDB" id="247245at2759"/>
<dbReference type="GO" id="GO:0015937">
    <property type="term" value="P:coenzyme A biosynthetic process"/>
    <property type="evidence" value="ECO:0007669"/>
    <property type="project" value="InterPro"/>
</dbReference>
<dbReference type="Proteomes" id="UP000639643">
    <property type="component" value="Unassembled WGS sequence"/>
</dbReference>
<keyword evidence="3" id="KW-1133">Transmembrane helix</keyword>
<proteinExistence type="inferred from homology"/>
<keyword evidence="4" id="KW-0418">Kinase</keyword>
<accession>A0A8H6JHV8</accession>
<evidence type="ECO:0000313" key="5">
    <source>
        <dbReference type="Proteomes" id="UP000639643"/>
    </source>
</evidence>
<evidence type="ECO:0000256" key="2">
    <source>
        <dbReference type="ARBA" id="ARBA00022840"/>
    </source>
</evidence>
<evidence type="ECO:0000313" key="4">
    <source>
        <dbReference type="EMBL" id="KAF6813370.1"/>
    </source>
</evidence>
<dbReference type="InterPro" id="IPR001977">
    <property type="entry name" value="Depp_CoAkinase"/>
</dbReference>
<dbReference type="CDD" id="cd02022">
    <property type="entry name" value="DPCK"/>
    <property type="match status" value="1"/>
</dbReference>
<sequence>MLFIGLTGSIATGKSTVSSVLSSPPYSIPLIDADVLARQVVEPGTKGYAAIVKYFLPTTPDLLVPLSDAMPEAGPDGKGRPLNRPALGRRVFGDTEERKRDRSVLNGIVHPAVRMEMYKAIFRAYVRGSWAVLLDVPLLFESGLDRLCGVVFVVAVKDPEVQMQRLRARDPHLTAEDAQNRVLSQTDVRLKARRCEARGPGKGVVLWNDGSKDDLKRDIGEAIRHVQASSPVWWSWLLLACPPAAAALAAYRFWQNVRINKAWAEQERIEKAKL</sequence>
<name>A0A8H6JHV8_9PEZI</name>
<evidence type="ECO:0000256" key="3">
    <source>
        <dbReference type="SAM" id="Phobius"/>
    </source>
</evidence>
<dbReference type="NCBIfam" id="TIGR00152">
    <property type="entry name" value="dephospho-CoA kinase"/>
    <property type="match status" value="1"/>
</dbReference>
<gene>
    <name evidence="4" type="ORF">CMUS01_12870</name>
</gene>
<dbReference type="InterPro" id="IPR027417">
    <property type="entry name" value="P-loop_NTPase"/>
</dbReference>
<dbReference type="Pfam" id="PF01121">
    <property type="entry name" value="CoaE"/>
    <property type="match status" value="1"/>
</dbReference>
<feature type="transmembrane region" description="Helical" evidence="3">
    <location>
        <begin position="233"/>
        <end position="254"/>
    </location>
</feature>
<dbReference type="HAMAP" id="MF_00376">
    <property type="entry name" value="Dephospho_CoA_kinase"/>
    <property type="match status" value="1"/>
</dbReference>
<keyword evidence="3" id="KW-0812">Transmembrane</keyword>
<organism evidence="4 5">
    <name type="scientific">Colletotrichum musicola</name>
    <dbReference type="NCBI Taxonomy" id="2175873"/>
    <lineage>
        <taxon>Eukaryota</taxon>
        <taxon>Fungi</taxon>
        <taxon>Dikarya</taxon>
        <taxon>Ascomycota</taxon>
        <taxon>Pezizomycotina</taxon>
        <taxon>Sordariomycetes</taxon>
        <taxon>Hypocreomycetidae</taxon>
        <taxon>Glomerellales</taxon>
        <taxon>Glomerellaceae</taxon>
        <taxon>Colletotrichum</taxon>
        <taxon>Colletotrichum orchidearum species complex</taxon>
    </lineage>
</organism>
<dbReference type="EMBL" id="WIGM01000760">
    <property type="protein sequence ID" value="KAF6813370.1"/>
    <property type="molecule type" value="Genomic_DNA"/>
</dbReference>
<dbReference type="SUPFAM" id="SSF52540">
    <property type="entry name" value="P-loop containing nucleoside triphosphate hydrolases"/>
    <property type="match status" value="1"/>
</dbReference>
<dbReference type="PANTHER" id="PTHR10695">
    <property type="entry name" value="DEPHOSPHO-COA KINASE-RELATED"/>
    <property type="match status" value="1"/>
</dbReference>
<dbReference type="PROSITE" id="PS51219">
    <property type="entry name" value="DPCK"/>
    <property type="match status" value="1"/>
</dbReference>
<protein>
    <submittedName>
        <fullName evidence="4">Dephospho-CoA kinase</fullName>
    </submittedName>
</protein>
<dbReference type="GO" id="GO:0005524">
    <property type="term" value="F:ATP binding"/>
    <property type="evidence" value="ECO:0007669"/>
    <property type="project" value="UniProtKB-KW"/>
</dbReference>
<keyword evidence="3" id="KW-0472">Membrane</keyword>
<keyword evidence="2" id="KW-0067">ATP-binding</keyword>
<evidence type="ECO:0000256" key="1">
    <source>
        <dbReference type="ARBA" id="ARBA00022741"/>
    </source>
</evidence>
<keyword evidence="5" id="KW-1185">Reference proteome</keyword>
<dbReference type="GO" id="GO:0004140">
    <property type="term" value="F:dephospho-CoA kinase activity"/>
    <property type="evidence" value="ECO:0007669"/>
    <property type="project" value="InterPro"/>
</dbReference>
<comment type="caution">
    <text evidence="4">The sequence shown here is derived from an EMBL/GenBank/DDBJ whole genome shotgun (WGS) entry which is preliminary data.</text>
</comment>
<dbReference type="FunFam" id="3.40.50.300:FF:001227">
    <property type="entry name" value="Dephospho-CoA kinase CAB5"/>
    <property type="match status" value="1"/>
</dbReference>
<dbReference type="PANTHER" id="PTHR10695:SF46">
    <property type="entry name" value="BIFUNCTIONAL COENZYME A SYNTHASE-RELATED"/>
    <property type="match status" value="1"/>
</dbReference>
<reference evidence="4" key="1">
    <citation type="journal article" date="2020" name="Phytopathology">
        <title>Genome Sequence Resources of Colletotrichum truncatum, C. plurivorum, C. musicola, and C. sojae: Four Species Pathogenic to Soybean (Glycine max).</title>
        <authorList>
            <person name="Rogerio F."/>
            <person name="Boufleur T.R."/>
            <person name="Ciampi-Guillardi M."/>
            <person name="Sukno S.A."/>
            <person name="Thon M.R."/>
            <person name="Massola Junior N.S."/>
            <person name="Baroncelli R."/>
        </authorList>
    </citation>
    <scope>NUCLEOTIDE SEQUENCE</scope>
    <source>
        <strain evidence="4">LFN0074</strain>
    </source>
</reference>